<evidence type="ECO:0000313" key="8">
    <source>
        <dbReference type="EMBL" id="GCA95273.1"/>
    </source>
</evidence>
<dbReference type="FunFam" id="3.40.1010.10:FF:000002">
    <property type="entry name" value="Ribosomal RNA small subunit methyltransferase I"/>
    <property type="match status" value="1"/>
</dbReference>
<feature type="domain" description="Tetrapyrrole methylase" evidence="7">
    <location>
        <begin position="6"/>
        <end position="206"/>
    </location>
</feature>
<dbReference type="EC" id="2.1.1.198" evidence="6"/>
<gene>
    <name evidence="6" type="primary">rsmI</name>
    <name evidence="8" type="ORF">MAE30S32_39250</name>
</gene>
<dbReference type="AlphaFoldDB" id="A0A510PP97"/>
<keyword evidence="2 6" id="KW-0698">rRNA processing</keyword>
<keyword evidence="4 6" id="KW-0808">Transferase</keyword>
<reference evidence="8 9" key="1">
    <citation type="journal article" date="2019" name="Appl. Environ. Microbiol.">
        <title>Co-occurrence of broad and narrow host-range viruses infecting the toxic bloom-forming cyanobacterium Microcystis aeruginosa.</title>
        <authorList>
            <person name="Morimoto D."/>
            <person name="Tominaga K."/>
            <person name="Nishimura Y."/>
            <person name="Yoshida N."/>
            <person name="Kimura S."/>
            <person name="Sako Y."/>
            <person name="Yoshida T."/>
        </authorList>
    </citation>
    <scope>NUCLEOTIDE SEQUENCE [LARGE SCALE GENOMIC DNA]</scope>
    <source>
        <strain evidence="8 9">11-30S32</strain>
    </source>
</reference>
<dbReference type="GO" id="GO:0070677">
    <property type="term" value="F:rRNA (cytosine-2'-O-)-methyltransferase activity"/>
    <property type="evidence" value="ECO:0007669"/>
    <property type="project" value="UniProtKB-UniRule"/>
</dbReference>
<dbReference type="FunFam" id="3.30.950.10:FF:000002">
    <property type="entry name" value="Ribosomal RNA small subunit methyltransferase I"/>
    <property type="match status" value="1"/>
</dbReference>
<comment type="catalytic activity">
    <reaction evidence="6">
        <text>cytidine(1402) in 16S rRNA + S-adenosyl-L-methionine = 2'-O-methylcytidine(1402) in 16S rRNA + S-adenosyl-L-homocysteine + H(+)</text>
        <dbReference type="Rhea" id="RHEA:42924"/>
        <dbReference type="Rhea" id="RHEA-COMP:10285"/>
        <dbReference type="Rhea" id="RHEA-COMP:10286"/>
        <dbReference type="ChEBI" id="CHEBI:15378"/>
        <dbReference type="ChEBI" id="CHEBI:57856"/>
        <dbReference type="ChEBI" id="CHEBI:59789"/>
        <dbReference type="ChEBI" id="CHEBI:74495"/>
        <dbReference type="ChEBI" id="CHEBI:82748"/>
        <dbReference type="EC" id="2.1.1.198"/>
    </reaction>
</comment>
<sequence>MNNLGKLYVVGTPIGNLDDLTFRSLATLKKVTLIAAEDTRHTGKLLQHFDILTPQISYHEHNRLSRLDELLNILSQGQDIALVTDAGMPGISDPGYELIKACIEAKIEVVPIPGVTAVITALAVSGLPTERFCFEGFLPGKEKLRQECLESLKTETRTMVFYEAPHKLIKTLEDLRETFGPTRKIVLGRELTKLYEEIWRGTVAEAINLYRENKTPKGEFTIVVMGNDQFDTIQLSDEELKRELKQIIEGGVNRSQASRQLAQVTNLSRSRLYKLALEI</sequence>
<dbReference type="PANTHER" id="PTHR46111">
    <property type="entry name" value="RIBOSOMAL RNA SMALL SUBUNIT METHYLTRANSFERASE I"/>
    <property type="match status" value="1"/>
</dbReference>
<name>A0A510PP97_MICAE</name>
<keyword evidence="1 6" id="KW-0963">Cytoplasm</keyword>
<dbReference type="InterPro" id="IPR000878">
    <property type="entry name" value="4pyrrol_Mease"/>
</dbReference>
<comment type="function">
    <text evidence="6">Catalyzes the 2'-O-methylation of the ribose of cytidine 1402 (C1402) in 16S rRNA.</text>
</comment>
<keyword evidence="3 6" id="KW-0489">Methyltransferase</keyword>
<dbReference type="Gene3D" id="3.40.1010.10">
    <property type="entry name" value="Cobalt-precorrin-4 Transmethylase, Domain 1"/>
    <property type="match status" value="1"/>
</dbReference>
<dbReference type="Proteomes" id="UP000321223">
    <property type="component" value="Unassembled WGS sequence"/>
</dbReference>
<dbReference type="InterPro" id="IPR008189">
    <property type="entry name" value="rRNA_ssu_MeTfrase_I"/>
</dbReference>
<evidence type="ECO:0000256" key="6">
    <source>
        <dbReference type="HAMAP-Rule" id="MF_01877"/>
    </source>
</evidence>
<comment type="subcellular location">
    <subcellularLocation>
        <location evidence="6">Cytoplasm</location>
    </subcellularLocation>
</comment>
<dbReference type="EMBL" id="BHVU01000336">
    <property type="protein sequence ID" value="GCA95273.1"/>
    <property type="molecule type" value="Genomic_DNA"/>
</dbReference>
<evidence type="ECO:0000256" key="1">
    <source>
        <dbReference type="ARBA" id="ARBA00022490"/>
    </source>
</evidence>
<evidence type="ECO:0000313" key="9">
    <source>
        <dbReference type="Proteomes" id="UP000321223"/>
    </source>
</evidence>
<accession>A0A510PP97</accession>
<dbReference type="PIRSF" id="PIRSF005917">
    <property type="entry name" value="MTase_YraL"/>
    <property type="match status" value="1"/>
</dbReference>
<dbReference type="GO" id="GO:0005737">
    <property type="term" value="C:cytoplasm"/>
    <property type="evidence" value="ECO:0007669"/>
    <property type="project" value="UniProtKB-SubCell"/>
</dbReference>
<dbReference type="InterPro" id="IPR014777">
    <property type="entry name" value="4pyrrole_Mease_sub1"/>
</dbReference>
<comment type="caution">
    <text evidence="8">The sequence shown here is derived from an EMBL/GenBank/DDBJ whole genome shotgun (WGS) entry which is preliminary data.</text>
</comment>
<evidence type="ECO:0000256" key="5">
    <source>
        <dbReference type="ARBA" id="ARBA00022691"/>
    </source>
</evidence>
<dbReference type="HAMAP" id="MF_01877">
    <property type="entry name" value="16SrRNA_methyltr_I"/>
    <property type="match status" value="1"/>
</dbReference>
<evidence type="ECO:0000256" key="2">
    <source>
        <dbReference type="ARBA" id="ARBA00022552"/>
    </source>
</evidence>
<evidence type="ECO:0000256" key="4">
    <source>
        <dbReference type="ARBA" id="ARBA00022679"/>
    </source>
</evidence>
<organism evidence="8 9">
    <name type="scientific">Microcystis aeruginosa 11-30S32</name>
    <dbReference type="NCBI Taxonomy" id="2358142"/>
    <lineage>
        <taxon>Bacteria</taxon>
        <taxon>Bacillati</taxon>
        <taxon>Cyanobacteriota</taxon>
        <taxon>Cyanophyceae</taxon>
        <taxon>Oscillatoriophycideae</taxon>
        <taxon>Chroococcales</taxon>
        <taxon>Microcystaceae</taxon>
        <taxon>Microcystis</taxon>
    </lineage>
</organism>
<dbReference type="InterPro" id="IPR035996">
    <property type="entry name" value="4pyrrol_Methylase_sf"/>
</dbReference>
<dbReference type="Gene3D" id="3.30.950.10">
    <property type="entry name" value="Methyltransferase, Cobalt-precorrin-4 Transmethylase, Domain 2"/>
    <property type="match status" value="1"/>
</dbReference>
<dbReference type="SUPFAM" id="SSF53790">
    <property type="entry name" value="Tetrapyrrole methylase"/>
    <property type="match status" value="1"/>
</dbReference>
<protein>
    <recommendedName>
        <fullName evidence="6">Ribosomal RNA small subunit methyltransferase I</fullName>
        <ecNumber evidence="6">2.1.1.198</ecNumber>
    </recommendedName>
    <alternativeName>
        <fullName evidence="6">16S rRNA 2'-O-ribose C1402 methyltransferase</fullName>
    </alternativeName>
    <alternativeName>
        <fullName evidence="6">rRNA (cytidine-2'-O-)-methyltransferase RsmI</fullName>
    </alternativeName>
</protein>
<dbReference type="InterPro" id="IPR014776">
    <property type="entry name" value="4pyrrole_Mease_sub2"/>
</dbReference>
<evidence type="ECO:0000256" key="3">
    <source>
        <dbReference type="ARBA" id="ARBA00022603"/>
    </source>
</evidence>
<keyword evidence="5 6" id="KW-0949">S-adenosyl-L-methionine</keyword>
<comment type="similarity">
    <text evidence="6">Belongs to the methyltransferase superfamily. RsmI family.</text>
</comment>
<dbReference type="Pfam" id="PF00590">
    <property type="entry name" value="TP_methylase"/>
    <property type="match status" value="1"/>
</dbReference>
<evidence type="ECO:0000259" key="7">
    <source>
        <dbReference type="Pfam" id="PF00590"/>
    </source>
</evidence>
<dbReference type="RefSeq" id="WP_147073112.1">
    <property type="nucleotide sequence ID" value="NZ_BHVU01000336.1"/>
</dbReference>
<proteinExistence type="inferred from homology"/>
<dbReference type="CDD" id="cd11648">
    <property type="entry name" value="RsmI"/>
    <property type="match status" value="1"/>
</dbReference>
<dbReference type="NCBIfam" id="TIGR00096">
    <property type="entry name" value="16S rRNA (cytidine(1402)-2'-O)-methyltransferase"/>
    <property type="match status" value="1"/>
</dbReference>
<dbReference type="PANTHER" id="PTHR46111:SF1">
    <property type="entry name" value="RIBOSOMAL RNA SMALL SUBUNIT METHYLTRANSFERASE I"/>
    <property type="match status" value="1"/>
</dbReference>